<dbReference type="RefSeq" id="WP_067776530.1">
    <property type="nucleotide sequence ID" value="NZ_LIGX01000028.1"/>
</dbReference>
<protein>
    <submittedName>
        <fullName evidence="1">Uncharacterized protein</fullName>
    </submittedName>
</protein>
<dbReference type="Proteomes" id="UP000176204">
    <property type="component" value="Chromosome I"/>
</dbReference>
<proteinExistence type="predicted"/>
<keyword evidence="2" id="KW-1185">Reference proteome</keyword>
<organism evidence="1 2">
    <name type="scientific">Akkermansia glycaniphila</name>
    <dbReference type="NCBI Taxonomy" id="1679444"/>
    <lineage>
        <taxon>Bacteria</taxon>
        <taxon>Pseudomonadati</taxon>
        <taxon>Verrucomicrobiota</taxon>
        <taxon>Verrucomicrobiia</taxon>
        <taxon>Verrucomicrobiales</taxon>
        <taxon>Akkermansiaceae</taxon>
        <taxon>Akkermansia</taxon>
    </lineage>
</organism>
<evidence type="ECO:0000313" key="1">
    <source>
        <dbReference type="EMBL" id="SEH76237.1"/>
    </source>
</evidence>
<dbReference type="AlphaFoldDB" id="A0A1H6KTJ8"/>
<name>A0A1H6KTJ8_9BACT</name>
<dbReference type="STRING" id="1679444.PYTT_0532"/>
<accession>A0A1H6KTJ8</accession>
<gene>
    <name evidence="1" type="ORF">PYTT_0532</name>
</gene>
<sequence>METESTKEDDPLACTVSEQELSALLASLRREPTKEANFEDRFLADFKDRLAHKAMHHSVRSLIRERLKAFFEHNSGWSWAYGCLLAVTVGAVSYTVWPQDEPAAQYTTQDSIYDPTPTHLPEIRRVSQETTTDIQITPVTDDKMPTIGHDLIDSRLFPQHKEENLDSKIIERLPLGSTNSGLIPDIY</sequence>
<evidence type="ECO:0000313" key="2">
    <source>
        <dbReference type="Proteomes" id="UP000176204"/>
    </source>
</evidence>
<dbReference type="KEGG" id="agl:PYTT_0532"/>
<reference evidence="2" key="1">
    <citation type="submission" date="2016-09" db="EMBL/GenBank/DDBJ databases">
        <authorList>
            <person name="Koehorst J."/>
        </authorList>
    </citation>
    <scope>NUCLEOTIDE SEQUENCE [LARGE SCALE GENOMIC DNA]</scope>
</reference>
<dbReference type="EMBL" id="LT629973">
    <property type="protein sequence ID" value="SEH76237.1"/>
    <property type="molecule type" value="Genomic_DNA"/>
</dbReference>